<evidence type="ECO:0000313" key="8">
    <source>
        <dbReference type="Proteomes" id="UP000183995"/>
    </source>
</evidence>
<dbReference type="STRING" id="1123282.SAMN02745823_01143"/>
<dbReference type="RefSeq" id="WP_073076699.1">
    <property type="nucleotide sequence ID" value="NZ_FQXV01000003.1"/>
</dbReference>
<evidence type="ECO:0000313" key="7">
    <source>
        <dbReference type="EMBL" id="SHH84233.1"/>
    </source>
</evidence>
<proteinExistence type="predicted"/>
<gene>
    <name evidence="7" type="ORF">SAMN02745823_01143</name>
</gene>
<evidence type="ECO:0000256" key="4">
    <source>
        <dbReference type="ARBA" id="ARBA00022679"/>
    </source>
</evidence>
<dbReference type="OrthoDB" id="9816309at2"/>
<dbReference type="Pfam" id="PF01739">
    <property type="entry name" value="CheR"/>
    <property type="match status" value="1"/>
</dbReference>
<dbReference type="InterPro" id="IPR000780">
    <property type="entry name" value="CheR_MeTrfase"/>
</dbReference>
<evidence type="ECO:0000256" key="3">
    <source>
        <dbReference type="ARBA" id="ARBA00022603"/>
    </source>
</evidence>
<comment type="catalytic activity">
    <reaction evidence="1">
        <text>L-glutamyl-[protein] + S-adenosyl-L-methionine = [protein]-L-glutamate 5-O-methyl ester + S-adenosyl-L-homocysteine</text>
        <dbReference type="Rhea" id="RHEA:24452"/>
        <dbReference type="Rhea" id="RHEA-COMP:10208"/>
        <dbReference type="Rhea" id="RHEA-COMP:10311"/>
        <dbReference type="ChEBI" id="CHEBI:29973"/>
        <dbReference type="ChEBI" id="CHEBI:57856"/>
        <dbReference type="ChEBI" id="CHEBI:59789"/>
        <dbReference type="ChEBI" id="CHEBI:82795"/>
        <dbReference type="EC" id="2.1.1.80"/>
    </reaction>
</comment>
<dbReference type="InterPro" id="IPR029063">
    <property type="entry name" value="SAM-dependent_MTases_sf"/>
</dbReference>
<dbReference type="PROSITE" id="PS50123">
    <property type="entry name" value="CHER"/>
    <property type="match status" value="1"/>
</dbReference>
<dbReference type="PANTHER" id="PTHR24422">
    <property type="entry name" value="CHEMOTAXIS PROTEIN METHYLTRANSFERASE"/>
    <property type="match status" value="1"/>
</dbReference>
<dbReference type="Proteomes" id="UP000183995">
    <property type="component" value="Unassembled WGS sequence"/>
</dbReference>
<evidence type="ECO:0000256" key="2">
    <source>
        <dbReference type="ARBA" id="ARBA00012534"/>
    </source>
</evidence>
<dbReference type="InterPro" id="IPR036804">
    <property type="entry name" value="CheR_N_sf"/>
</dbReference>
<dbReference type="SMART" id="SM00138">
    <property type="entry name" value="MeTrc"/>
    <property type="match status" value="1"/>
</dbReference>
<dbReference type="EMBL" id="FQXV01000003">
    <property type="protein sequence ID" value="SHH84233.1"/>
    <property type="molecule type" value="Genomic_DNA"/>
</dbReference>
<dbReference type="PRINTS" id="PR00996">
    <property type="entry name" value="CHERMTFRASE"/>
</dbReference>
<dbReference type="SUPFAM" id="SSF47757">
    <property type="entry name" value="Chemotaxis receptor methyltransferase CheR, N-terminal domain"/>
    <property type="match status" value="1"/>
</dbReference>
<name>A0A1M5WAJ2_9FIRM</name>
<evidence type="ECO:0000259" key="6">
    <source>
        <dbReference type="PROSITE" id="PS50123"/>
    </source>
</evidence>
<dbReference type="Gene3D" id="1.10.155.10">
    <property type="entry name" value="Chemotaxis receptor methyltransferase CheR, N-terminal domain"/>
    <property type="match status" value="1"/>
</dbReference>
<dbReference type="InterPro" id="IPR022642">
    <property type="entry name" value="CheR_C"/>
</dbReference>
<keyword evidence="8" id="KW-1185">Reference proteome</keyword>
<dbReference type="EC" id="2.1.1.80" evidence="2"/>
<dbReference type="PANTHER" id="PTHR24422:SF19">
    <property type="entry name" value="CHEMOTAXIS PROTEIN METHYLTRANSFERASE"/>
    <property type="match status" value="1"/>
</dbReference>
<dbReference type="SUPFAM" id="SSF53335">
    <property type="entry name" value="S-adenosyl-L-methionine-dependent methyltransferases"/>
    <property type="match status" value="1"/>
</dbReference>
<dbReference type="Gene3D" id="3.40.50.150">
    <property type="entry name" value="Vaccinia Virus protein VP39"/>
    <property type="match status" value="1"/>
</dbReference>
<evidence type="ECO:0000256" key="5">
    <source>
        <dbReference type="ARBA" id="ARBA00022691"/>
    </source>
</evidence>
<dbReference type="InterPro" id="IPR050903">
    <property type="entry name" value="Bact_Chemotaxis_MeTrfase"/>
</dbReference>
<reference evidence="7 8" key="1">
    <citation type="submission" date="2016-11" db="EMBL/GenBank/DDBJ databases">
        <authorList>
            <person name="Jaros S."/>
            <person name="Januszkiewicz K."/>
            <person name="Wedrychowicz H."/>
        </authorList>
    </citation>
    <scope>NUCLEOTIDE SEQUENCE [LARGE SCALE GENOMIC DNA]</scope>
    <source>
        <strain evidence="7 8">DSM 10068</strain>
    </source>
</reference>
<feature type="domain" description="CheR-type methyltransferase" evidence="6">
    <location>
        <begin position="1"/>
        <end position="271"/>
    </location>
</feature>
<sequence length="271" mass="31916">MIKITEKEFRQIADYIKANYGIQLKEEKMALVTGRLHGILTQHDFKSFTEYFEYILRDKTGEAAIELMNKITTNHTFFMREPEHFNYFRDKVLPYLSQEVRSRDLRVWSAGCSTGEEPYTLAMIIDEYFGADKRNWDTKILATDISLKALDAAKQGVYSKREIEPVPPLWKSSYFTPVDAETSAVSDKIKNEVIFRRFNLMNQSFAFKKKFHVIFCRNVMIYFNNDTKHELVGRFYDATEEGGYLFIGHAESLNREQTKYKFIMPAVYRKE</sequence>
<dbReference type="InterPro" id="IPR022641">
    <property type="entry name" value="CheR_N"/>
</dbReference>
<dbReference type="InterPro" id="IPR026024">
    <property type="entry name" value="Chemotaxis_MeTrfase_CheR"/>
</dbReference>
<dbReference type="GO" id="GO:0032259">
    <property type="term" value="P:methylation"/>
    <property type="evidence" value="ECO:0007669"/>
    <property type="project" value="UniProtKB-KW"/>
</dbReference>
<keyword evidence="3 7" id="KW-0489">Methyltransferase</keyword>
<evidence type="ECO:0000256" key="1">
    <source>
        <dbReference type="ARBA" id="ARBA00001541"/>
    </source>
</evidence>
<keyword evidence="4 7" id="KW-0808">Transferase</keyword>
<organism evidence="7 8">
    <name type="scientific">Sporobacter termitidis DSM 10068</name>
    <dbReference type="NCBI Taxonomy" id="1123282"/>
    <lineage>
        <taxon>Bacteria</taxon>
        <taxon>Bacillati</taxon>
        <taxon>Bacillota</taxon>
        <taxon>Clostridia</taxon>
        <taxon>Eubacteriales</taxon>
        <taxon>Oscillospiraceae</taxon>
        <taxon>Sporobacter</taxon>
    </lineage>
</organism>
<keyword evidence="5" id="KW-0949">S-adenosyl-L-methionine</keyword>
<dbReference type="PIRSF" id="PIRSF000410">
    <property type="entry name" value="CheR"/>
    <property type="match status" value="1"/>
</dbReference>
<accession>A0A1M5WAJ2</accession>
<dbReference type="Pfam" id="PF03705">
    <property type="entry name" value="CheR_N"/>
    <property type="match status" value="1"/>
</dbReference>
<protein>
    <recommendedName>
        <fullName evidence="2">protein-glutamate O-methyltransferase</fullName>
        <ecNumber evidence="2">2.1.1.80</ecNumber>
    </recommendedName>
</protein>
<dbReference type="GO" id="GO:0008983">
    <property type="term" value="F:protein-glutamate O-methyltransferase activity"/>
    <property type="evidence" value="ECO:0007669"/>
    <property type="project" value="UniProtKB-EC"/>
</dbReference>
<dbReference type="AlphaFoldDB" id="A0A1M5WAJ2"/>